<feature type="compositionally biased region" description="Pro residues" evidence="1">
    <location>
        <begin position="1"/>
        <end position="35"/>
    </location>
</feature>
<gene>
    <name evidence="2" type="ORF">PIB30_115375</name>
</gene>
<accession>A0ABU6X0P7</accession>
<keyword evidence="3" id="KW-1185">Reference proteome</keyword>
<proteinExistence type="predicted"/>
<feature type="non-terminal residue" evidence="2">
    <location>
        <position position="1"/>
    </location>
</feature>
<dbReference type="EMBL" id="JASCZI010193646">
    <property type="protein sequence ID" value="MED6191331.1"/>
    <property type="molecule type" value="Genomic_DNA"/>
</dbReference>
<evidence type="ECO:0000313" key="2">
    <source>
        <dbReference type="EMBL" id="MED6191331.1"/>
    </source>
</evidence>
<evidence type="ECO:0000256" key="1">
    <source>
        <dbReference type="SAM" id="MobiDB-lite"/>
    </source>
</evidence>
<sequence length="81" mass="8703">TAPPTPTWPHSHPTPPRASWPSPTPTAPAFPPSPSPDIAGPEVVTLPRVASRLTSPRHRRVSTGQGRRCTSGQARRRTKPT</sequence>
<comment type="caution">
    <text evidence="2">The sequence shown here is derived from an EMBL/GenBank/DDBJ whole genome shotgun (WGS) entry which is preliminary data.</text>
</comment>
<reference evidence="2 3" key="1">
    <citation type="journal article" date="2023" name="Plants (Basel)">
        <title>Bridging the Gap: Combining Genomics and Transcriptomics Approaches to Understand Stylosanthes scabra, an Orphan Legume from the Brazilian Caatinga.</title>
        <authorList>
            <person name="Ferreira-Neto J.R.C."/>
            <person name="da Silva M.D."/>
            <person name="Binneck E."/>
            <person name="de Melo N.F."/>
            <person name="da Silva R.H."/>
            <person name="de Melo A.L.T.M."/>
            <person name="Pandolfi V."/>
            <person name="Bustamante F.O."/>
            <person name="Brasileiro-Vidal A.C."/>
            <person name="Benko-Iseppon A.M."/>
        </authorList>
    </citation>
    <scope>NUCLEOTIDE SEQUENCE [LARGE SCALE GENOMIC DNA]</scope>
    <source>
        <tissue evidence="2">Leaves</tissue>
    </source>
</reference>
<name>A0ABU6X0P7_9FABA</name>
<feature type="compositionally biased region" description="Polar residues" evidence="1">
    <location>
        <begin position="62"/>
        <end position="73"/>
    </location>
</feature>
<evidence type="ECO:0000313" key="3">
    <source>
        <dbReference type="Proteomes" id="UP001341840"/>
    </source>
</evidence>
<feature type="region of interest" description="Disordered" evidence="1">
    <location>
        <begin position="1"/>
        <end position="81"/>
    </location>
</feature>
<dbReference type="Proteomes" id="UP001341840">
    <property type="component" value="Unassembled WGS sequence"/>
</dbReference>
<organism evidence="2 3">
    <name type="scientific">Stylosanthes scabra</name>
    <dbReference type="NCBI Taxonomy" id="79078"/>
    <lineage>
        <taxon>Eukaryota</taxon>
        <taxon>Viridiplantae</taxon>
        <taxon>Streptophyta</taxon>
        <taxon>Embryophyta</taxon>
        <taxon>Tracheophyta</taxon>
        <taxon>Spermatophyta</taxon>
        <taxon>Magnoliopsida</taxon>
        <taxon>eudicotyledons</taxon>
        <taxon>Gunneridae</taxon>
        <taxon>Pentapetalae</taxon>
        <taxon>rosids</taxon>
        <taxon>fabids</taxon>
        <taxon>Fabales</taxon>
        <taxon>Fabaceae</taxon>
        <taxon>Papilionoideae</taxon>
        <taxon>50 kb inversion clade</taxon>
        <taxon>dalbergioids sensu lato</taxon>
        <taxon>Dalbergieae</taxon>
        <taxon>Pterocarpus clade</taxon>
        <taxon>Stylosanthes</taxon>
    </lineage>
</organism>
<protein>
    <submittedName>
        <fullName evidence="2">Uncharacterized protein</fullName>
    </submittedName>
</protein>